<evidence type="ECO:0000256" key="1">
    <source>
        <dbReference type="ARBA" id="ARBA00022741"/>
    </source>
</evidence>
<dbReference type="GO" id="GO:0003873">
    <property type="term" value="F:6-phosphofructo-2-kinase activity"/>
    <property type="evidence" value="ECO:0007669"/>
    <property type="project" value="InterPro"/>
</dbReference>
<dbReference type="Gene3D" id="3.40.50.1240">
    <property type="entry name" value="Phosphoglycerate mutase-like"/>
    <property type="match status" value="1"/>
</dbReference>
<evidence type="ECO:0000256" key="2">
    <source>
        <dbReference type="ARBA" id="ARBA00022840"/>
    </source>
</evidence>
<dbReference type="InterPro" id="IPR029033">
    <property type="entry name" value="His_PPase_superfam"/>
</dbReference>
<dbReference type="AlphaFoldDB" id="A0A7C8V664"/>
<organism evidence="4 5">
    <name type="scientific">Orbilia oligospora</name>
    <name type="common">Nematode-trapping fungus</name>
    <name type="synonym">Arthrobotrys oligospora</name>
    <dbReference type="NCBI Taxonomy" id="2813651"/>
    <lineage>
        <taxon>Eukaryota</taxon>
        <taxon>Fungi</taxon>
        <taxon>Dikarya</taxon>
        <taxon>Ascomycota</taxon>
        <taxon>Pezizomycotina</taxon>
        <taxon>Orbiliomycetes</taxon>
        <taxon>Orbiliales</taxon>
        <taxon>Orbiliaceae</taxon>
        <taxon>Orbilia</taxon>
    </lineage>
</organism>
<evidence type="ECO:0000259" key="3">
    <source>
        <dbReference type="Pfam" id="PF01591"/>
    </source>
</evidence>
<dbReference type="PANTHER" id="PTHR10606:SF39">
    <property type="entry name" value="6-PHOSPHOFRUCTO-2-KINASE_FRUCTOSE-2,6-BISPHOSPHATASE YLR345W-RELATED"/>
    <property type="match status" value="1"/>
</dbReference>
<protein>
    <recommendedName>
        <fullName evidence="3">6-phosphofructo-2-kinase domain-containing protein</fullName>
    </recommendedName>
</protein>
<dbReference type="PANTHER" id="PTHR10606">
    <property type="entry name" value="6-PHOSPHOFRUCTO-2-KINASE/FRUCTOSE-2,6-BISPHOSPHATASE"/>
    <property type="match status" value="1"/>
</dbReference>
<dbReference type="Proteomes" id="UP000474640">
    <property type="component" value="Unassembled WGS sequence"/>
</dbReference>
<dbReference type="FunFam" id="3.40.50.1240:FF:000031">
    <property type="entry name" value="6-phosphofructo-2-kinase/fructose-2, 6-bisphosphatase"/>
    <property type="match status" value="1"/>
</dbReference>
<dbReference type="GO" id="GO:0005829">
    <property type="term" value="C:cytosol"/>
    <property type="evidence" value="ECO:0007669"/>
    <property type="project" value="TreeGrafter"/>
</dbReference>
<dbReference type="SUPFAM" id="SSF53254">
    <property type="entry name" value="Phosphoglycerate mutase-like"/>
    <property type="match status" value="1"/>
</dbReference>
<dbReference type="EMBL" id="JAABOJ010000035">
    <property type="protein sequence ID" value="KAF3275981.1"/>
    <property type="molecule type" value="Genomic_DNA"/>
</dbReference>
<dbReference type="OMA" id="VKTHVFH"/>
<accession>A0A7C8V664</accession>
<dbReference type="PRINTS" id="PR00991">
    <property type="entry name" value="6PFRUCTKNASE"/>
</dbReference>
<dbReference type="CDD" id="cd07067">
    <property type="entry name" value="HP_PGM_like"/>
    <property type="match status" value="1"/>
</dbReference>
<dbReference type="GO" id="GO:0005524">
    <property type="term" value="F:ATP binding"/>
    <property type="evidence" value="ECO:0007669"/>
    <property type="project" value="UniProtKB-KW"/>
</dbReference>
<evidence type="ECO:0000313" key="5">
    <source>
        <dbReference type="Proteomes" id="UP000474640"/>
    </source>
</evidence>
<dbReference type="GO" id="GO:0004331">
    <property type="term" value="F:fructose-2,6-bisphosphate 2-phosphatase activity"/>
    <property type="evidence" value="ECO:0007669"/>
    <property type="project" value="TreeGrafter"/>
</dbReference>
<gene>
    <name evidence="4" type="ORF">TWF970_006590</name>
</gene>
<dbReference type="InterPro" id="IPR027417">
    <property type="entry name" value="P-loop_NTPase"/>
</dbReference>
<dbReference type="Pfam" id="PF01591">
    <property type="entry name" value="6PF2K"/>
    <property type="match status" value="1"/>
</dbReference>
<dbReference type="InterPro" id="IPR003094">
    <property type="entry name" value="6Pfruct_kin"/>
</dbReference>
<dbReference type="SMART" id="SM00855">
    <property type="entry name" value="PGAM"/>
    <property type="match status" value="1"/>
</dbReference>
<sequence>MNSTTTTTTSSRNPYFQLVEERAMAKPIATVFDASKVHEKWPFIKGEMAPAQLYSTTSGRLFHSGKIAIITVGLPARGKTHLSVALTRYLRWLGVITHTFHLGDYRRAHCAPGQDVPEDYFFVNASPSSVLLRQKILRQCRTDIYEFFDQHGGQVAIYDAVNPTAAGRRLLAKEFLKNDIHPIFIESTCDDMKIIEENVRNVKISSPDYAGWKPEDAVQDYLRRITVKIPHFETMEETELDYIKMINAGERIIVNNCRFGYLPNRIVFYLMNLHIKSRRTYFARSGIADHDSYKADAPLSEQGLDYARRLADTITKFRVEELRAHVAAGGSKEDRPLVVWTSTRIRTVQTADQLAAKGIKVRQRQQLSQLNPGAVEGLSEEEIRERYPEELEKHNHDPYHHRYPRSESYHDLAVRLEPIILELEREHNDLLIIAHESVLRVLYAYLMACSTADIPTMKFGRDEIVEIVPASYNNVARRIPIPPGIHQEVPNTPFGFPPVFTGI</sequence>
<dbReference type="FunFam" id="3.40.50.300:FF:001280">
    <property type="entry name" value="Related to 6-phosphofructo-2-kinase"/>
    <property type="match status" value="1"/>
</dbReference>
<dbReference type="OrthoDB" id="267323at2759"/>
<dbReference type="InterPro" id="IPR013078">
    <property type="entry name" value="His_Pase_superF_clade-1"/>
</dbReference>
<keyword evidence="2" id="KW-0067">ATP-binding</keyword>
<dbReference type="Pfam" id="PF00300">
    <property type="entry name" value="His_Phos_1"/>
    <property type="match status" value="1"/>
</dbReference>
<proteinExistence type="predicted"/>
<keyword evidence="1" id="KW-0547">Nucleotide-binding</keyword>
<name>A0A7C8V664_ORBOL</name>
<dbReference type="GO" id="GO:0006000">
    <property type="term" value="P:fructose metabolic process"/>
    <property type="evidence" value="ECO:0007669"/>
    <property type="project" value="InterPro"/>
</dbReference>
<reference evidence="4 5" key="1">
    <citation type="submission" date="2020-01" db="EMBL/GenBank/DDBJ databases">
        <authorList>
            <person name="Palmer J.M."/>
        </authorList>
    </citation>
    <scope>NUCLEOTIDE SEQUENCE [LARGE SCALE GENOMIC DNA]</scope>
    <source>
        <strain evidence="4 5">TWF970</strain>
    </source>
</reference>
<dbReference type="GO" id="GO:0006003">
    <property type="term" value="P:fructose 2,6-bisphosphate metabolic process"/>
    <property type="evidence" value="ECO:0007669"/>
    <property type="project" value="InterPro"/>
</dbReference>
<dbReference type="PIRSF" id="PIRSF000709">
    <property type="entry name" value="6PFK_2-Ptase"/>
    <property type="match status" value="1"/>
</dbReference>
<dbReference type="SUPFAM" id="SSF52540">
    <property type="entry name" value="P-loop containing nucleoside triphosphate hydrolases"/>
    <property type="match status" value="1"/>
</dbReference>
<evidence type="ECO:0000313" key="4">
    <source>
        <dbReference type="EMBL" id="KAF3275981.1"/>
    </source>
</evidence>
<feature type="domain" description="6-phosphofructo-2-kinase" evidence="3">
    <location>
        <begin position="57"/>
        <end position="276"/>
    </location>
</feature>
<dbReference type="Gene3D" id="3.40.50.300">
    <property type="entry name" value="P-loop containing nucleotide triphosphate hydrolases"/>
    <property type="match status" value="1"/>
</dbReference>
<dbReference type="InterPro" id="IPR013079">
    <property type="entry name" value="6Phosfructo_kin"/>
</dbReference>
<comment type="caution">
    <text evidence="4">The sequence shown here is derived from an EMBL/GenBank/DDBJ whole genome shotgun (WGS) entry which is preliminary data.</text>
</comment>